<dbReference type="AlphaFoldDB" id="A0A3P9AYN7"/>
<name>A0A3P9AYN7_9CICH</name>
<dbReference type="Ensembl" id="ENSMZET00005002680.1">
    <property type="protein sequence ID" value="ENSMZEP00005002567.1"/>
    <property type="gene ID" value="ENSMZEG00005002038.1"/>
</dbReference>
<reference evidence="9" key="3">
    <citation type="submission" date="2025-09" db="UniProtKB">
        <authorList>
            <consortium name="Ensembl"/>
        </authorList>
    </citation>
    <scope>IDENTIFICATION</scope>
</reference>
<dbReference type="CDD" id="cd01439">
    <property type="entry name" value="TCCD_inducible_PARP_like"/>
    <property type="match status" value="1"/>
</dbReference>
<evidence type="ECO:0000256" key="3">
    <source>
        <dbReference type="ARBA" id="ARBA00022679"/>
    </source>
</evidence>
<accession>A0A3P9AYN7</accession>
<dbReference type="Gene3D" id="3.30.720.50">
    <property type="match status" value="1"/>
</dbReference>
<dbReference type="GeneTree" id="ENSGT00940000165390"/>
<dbReference type="InterPro" id="IPR052056">
    <property type="entry name" value="Mono-ARTD/PARP"/>
</dbReference>
<dbReference type="Pfam" id="PF00644">
    <property type="entry name" value="PARP"/>
    <property type="match status" value="1"/>
</dbReference>
<reference evidence="9 10" key="1">
    <citation type="journal article" date="2014" name="Nature">
        <title>The genomic substrate for adaptive radiation in African cichlid fish.</title>
        <authorList>
            <person name="Brawand D."/>
            <person name="Wagner C.E."/>
            <person name="Li Y.I."/>
            <person name="Malinsky M."/>
            <person name="Keller I."/>
            <person name="Fan S."/>
            <person name="Simakov O."/>
            <person name="Ng A.Y."/>
            <person name="Lim Z.W."/>
            <person name="Bezault E."/>
            <person name="Turner-Maier J."/>
            <person name="Johnson J."/>
            <person name="Alcazar R."/>
            <person name="Noh H.J."/>
            <person name="Russell P."/>
            <person name="Aken B."/>
            <person name="Alfoldi J."/>
            <person name="Amemiya C."/>
            <person name="Azzouzi N."/>
            <person name="Baroiller J.F."/>
            <person name="Barloy-Hubler F."/>
            <person name="Berlin A."/>
            <person name="Bloomquist R."/>
            <person name="Carleton K.L."/>
            <person name="Conte M.A."/>
            <person name="D'Cotta H."/>
            <person name="Eshel O."/>
            <person name="Gaffney L."/>
            <person name="Galibert F."/>
            <person name="Gante H.F."/>
            <person name="Gnerre S."/>
            <person name="Greuter L."/>
            <person name="Guyon R."/>
            <person name="Haddad N.S."/>
            <person name="Haerty W."/>
            <person name="Harris R.M."/>
            <person name="Hofmann H.A."/>
            <person name="Hourlier T."/>
            <person name="Hulata G."/>
            <person name="Jaffe D.B."/>
            <person name="Lara M."/>
            <person name="Lee A.P."/>
            <person name="MacCallum I."/>
            <person name="Mwaiko S."/>
            <person name="Nikaido M."/>
            <person name="Nishihara H."/>
            <person name="Ozouf-Costaz C."/>
            <person name="Penman D.J."/>
            <person name="Przybylski D."/>
            <person name="Rakotomanga M."/>
            <person name="Renn S.C.P."/>
            <person name="Ribeiro F.J."/>
            <person name="Ron M."/>
            <person name="Salzburger W."/>
            <person name="Sanchez-Pulido L."/>
            <person name="Santos M.E."/>
            <person name="Searle S."/>
            <person name="Sharpe T."/>
            <person name="Swofford R."/>
            <person name="Tan F.J."/>
            <person name="Williams L."/>
            <person name="Young S."/>
            <person name="Yin S."/>
            <person name="Okada N."/>
            <person name="Kocher T.D."/>
            <person name="Miska E.A."/>
            <person name="Lander E.S."/>
            <person name="Venkatesh B."/>
            <person name="Fernald R.D."/>
            <person name="Meyer A."/>
            <person name="Ponting C.P."/>
            <person name="Streelman J.T."/>
            <person name="Lindblad-Toh K."/>
            <person name="Seehausen O."/>
            <person name="Di Palma F."/>
        </authorList>
    </citation>
    <scope>NUCLEOTIDE SEQUENCE</scope>
</reference>
<dbReference type="GO" id="GO:1990404">
    <property type="term" value="F:NAD+-protein mono-ADP-ribosyltransferase activity"/>
    <property type="evidence" value="ECO:0007669"/>
    <property type="project" value="TreeGrafter"/>
</dbReference>
<dbReference type="EC" id="2.4.2.-" evidence="7"/>
<evidence type="ECO:0000256" key="6">
    <source>
        <dbReference type="ARBA" id="ARBA00024347"/>
    </source>
</evidence>
<dbReference type="GO" id="GO:0003950">
    <property type="term" value="F:NAD+ poly-ADP-ribosyltransferase activity"/>
    <property type="evidence" value="ECO:0007669"/>
    <property type="project" value="UniProtKB-UniRule"/>
</dbReference>
<dbReference type="PANTHER" id="PTHR14453">
    <property type="entry name" value="PARP/ZINC FINGER CCCH TYPE DOMAIN CONTAINING PROTEIN"/>
    <property type="match status" value="1"/>
</dbReference>
<dbReference type="InterPro" id="IPR057049">
    <property type="entry name" value="PARP14_KH_8"/>
</dbReference>
<dbReference type="PANTHER" id="PTHR14453:SF106">
    <property type="entry name" value="POLY [ADP-RIBOSE] POLYMERASE"/>
    <property type="match status" value="1"/>
</dbReference>
<evidence type="ECO:0000256" key="7">
    <source>
        <dbReference type="RuleBase" id="RU362114"/>
    </source>
</evidence>
<evidence type="ECO:0000256" key="1">
    <source>
        <dbReference type="ARBA" id="ARBA00004123"/>
    </source>
</evidence>
<dbReference type="PROSITE" id="PS51059">
    <property type="entry name" value="PARP_CATALYTIC"/>
    <property type="match status" value="1"/>
</dbReference>
<dbReference type="InterPro" id="IPR012317">
    <property type="entry name" value="Poly(ADP-ribose)pol_cat_dom"/>
</dbReference>
<keyword evidence="4 7" id="KW-0520">NAD</keyword>
<comment type="similarity">
    <text evidence="6">Belongs to the ARTD/PARP family.</text>
</comment>
<feature type="domain" description="PARP catalytic" evidence="8">
    <location>
        <begin position="254"/>
        <end position="450"/>
    </location>
</feature>
<evidence type="ECO:0000256" key="4">
    <source>
        <dbReference type="ARBA" id="ARBA00023027"/>
    </source>
</evidence>
<dbReference type="STRING" id="106582.ENSMZEP00005002567"/>
<evidence type="ECO:0000259" key="8">
    <source>
        <dbReference type="PROSITE" id="PS51059"/>
    </source>
</evidence>
<dbReference type="GO" id="GO:0005737">
    <property type="term" value="C:cytoplasm"/>
    <property type="evidence" value="ECO:0007669"/>
    <property type="project" value="TreeGrafter"/>
</dbReference>
<organism evidence="9 10">
    <name type="scientific">Maylandia zebra</name>
    <name type="common">zebra mbuna</name>
    <dbReference type="NCBI Taxonomy" id="106582"/>
    <lineage>
        <taxon>Eukaryota</taxon>
        <taxon>Metazoa</taxon>
        <taxon>Chordata</taxon>
        <taxon>Craniata</taxon>
        <taxon>Vertebrata</taxon>
        <taxon>Euteleostomi</taxon>
        <taxon>Actinopterygii</taxon>
        <taxon>Neopterygii</taxon>
        <taxon>Teleostei</taxon>
        <taxon>Neoteleostei</taxon>
        <taxon>Acanthomorphata</taxon>
        <taxon>Ovalentaria</taxon>
        <taxon>Cichlomorphae</taxon>
        <taxon>Cichliformes</taxon>
        <taxon>Cichlidae</taxon>
        <taxon>African cichlids</taxon>
        <taxon>Pseudocrenilabrinae</taxon>
        <taxon>Haplochromini</taxon>
        <taxon>Maylandia</taxon>
        <taxon>Maylandia zebra complex</taxon>
    </lineage>
</organism>
<dbReference type="GO" id="GO:0005634">
    <property type="term" value="C:nucleus"/>
    <property type="evidence" value="ECO:0007669"/>
    <property type="project" value="UniProtKB-SubCell"/>
</dbReference>
<keyword evidence="2 7" id="KW-0328">Glycosyltransferase</keyword>
<dbReference type="GO" id="GO:0010629">
    <property type="term" value="P:negative regulation of gene expression"/>
    <property type="evidence" value="ECO:0007669"/>
    <property type="project" value="TreeGrafter"/>
</dbReference>
<dbReference type="InterPro" id="IPR054596">
    <property type="entry name" value="PARP14_WWE"/>
</dbReference>
<dbReference type="GO" id="GO:0070212">
    <property type="term" value="P:protein poly-ADP-ribosylation"/>
    <property type="evidence" value="ECO:0007669"/>
    <property type="project" value="TreeGrafter"/>
</dbReference>
<keyword evidence="10" id="KW-1185">Reference proteome</keyword>
<evidence type="ECO:0000313" key="9">
    <source>
        <dbReference type="Ensembl" id="ENSMZEP00005002567.1"/>
    </source>
</evidence>
<dbReference type="Pfam" id="PF22005">
    <property type="entry name" value="WWE_1"/>
    <property type="match status" value="1"/>
</dbReference>
<keyword evidence="3 7" id="KW-0808">Transferase</keyword>
<dbReference type="SUPFAM" id="SSF117839">
    <property type="entry name" value="WWE domain"/>
    <property type="match status" value="1"/>
</dbReference>
<dbReference type="SUPFAM" id="SSF56399">
    <property type="entry name" value="ADP-ribosylation"/>
    <property type="match status" value="1"/>
</dbReference>
<protein>
    <recommendedName>
        <fullName evidence="7">Poly [ADP-ribose] polymerase</fullName>
        <shortName evidence="7">PARP</shortName>
        <ecNumber evidence="7">2.4.2.-</ecNumber>
    </recommendedName>
</protein>
<dbReference type="InterPro" id="IPR037197">
    <property type="entry name" value="WWE_dom_sf"/>
</dbReference>
<evidence type="ECO:0000313" key="10">
    <source>
        <dbReference type="Proteomes" id="UP000265160"/>
    </source>
</evidence>
<dbReference type="FunFam" id="3.90.228.10:FF:000008">
    <property type="entry name" value="Poly [ADP-ribose] polymerase"/>
    <property type="match status" value="1"/>
</dbReference>
<dbReference type="Pfam" id="PF23254">
    <property type="entry name" value="KH_PARP14_8"/>
    <property type="match status" value="1"/>
</dbReference>
<reference evidence="9" key="2">
    <citation type="submission" date="2025-08" db="UniProtKB">
        <authorList>
            <consortium name="Ensembl"/>
        </authorList>
    </citation>
    <scope>IDENTIFICATION</scope>
</reference>
<sequence>MLSDGFTLDIIIVSASVRQFMSGLVSGSAQSSSVDLVLEREEFEPTVFQLCADDNKALSEAKKRINDLIVAEQAQKTISDPFISQLSQADMEELKALQRKLTVSIRLDKGAEDQDPEIHLEGLTRDVFTAESALRSANRDVNVFQECSVQSPNCFFYLMTIRDIIRKVERAENSKRQALLVSSLVEWQYPDRSGSMVPFDIYTNLKLEEALEKKQKVKTKINNETYTADPGLRKAVTAKRPPMELFRKEVKDDSALPSCWEDMKGDLVKLFALTPGAQEYDNVEQELTKNRLHVNIISIERVQNPTLWQNYQILKKQMEAKNKHKNNEKLLFHGTRATSVDLINDKGFNRSYAGTNVGAAIGKGSYFAVDPSYSARGYARPDTKGHKRIYQARVLVGNYTNGRSGMITPPAKSGNASDLYDSVTDNTTNPTMFIVFNDIQAYPEYLITFT</sequence>
<evidence type="ECO:0000256" key="5">
    <source>
        <dbReference type="ARBA" id="ARBA00023242"/>
    </source>
</evidence>
<dbReference type="Proteomes" id="UP000265160">
    <property type="component" value="LG12"/>
</dbReference>
<proteinExistence type="inferred from homology"/>
<evidence type="ECO:0000256" key="2">
    <source>
        <dbReference type="ARBA" id="ARBA00022676"/>
    </source>
</evidence>
<dbReference type="GO" id="GO:0003714">
    <property type="term" value="F:transcription corepressor activity"/>
    <property type="evidence" value="ECO:0007669"/>
    <property type="project" value="TreeGrafter"/>
</dbReference>
<keyword evidence="5" id="KW-0539">Nucleus</keyword>
<comment type="subcellular location">
    <subcellularLocation>
        <location evidence="1">Nucleus</location>
    </subcellularLocation>
</comment>
<dbReference type="Gene3D" id="3.90.228.10">
    <property type="match status" value="1"/>
</dbReference>